<sequence>MDWIMNAKVVFLATENRPEFSIRRISEVSIESSWKTICDTAELVLPRNVKDFDSKKVKDVFRRGDKVEIYLCYGMDEDLKLEFTGYITKVSAEYPIRIALEDEMWKLKQTPINFAATNIKLDVFIKKFVKNYPVDIDVDVSLGAVRFSKVTFGEVLKKLQDDFSIYSFIRNGTLTIAKPYSDVTEDVPAFDLERDCVSNDLNYLSKDERLVKIIGQSMQTLAKAVKKREKDKKLKFEFGDADATSTINWTFSVTSLKDLEREVKRMYHDWKKEGWDGSFTTFGFPFLQHGQKVKLTSSLYEDRSGIYYIDGLKKTFNIDGFRQVPELGPAFIR</sequence>
<dbReference type="AlphaFoldDB" id="A0A3D9D027"/>
<proteinExistence type="predicted"/>
<protein>
    <recommendedName>
        <fullName evidence="3">Phage protein D</fullName>
    </recommendedName>
</protein>
<dbReference type="EMBL" id="QNUG01000010">
    <property type="protein sequence ID" value="REC71380.1"/>
    <property type="molecule type" value="Genomic_DNA"/>
</dbReference>
<reference evidence="1 2" key="1">
    <citation type="journal article" date="2006" name="Int. J. Syst. Evol. Microbiol.">
        <title>Chryseobacterium hispanicum sp. nov., isolated from the drinking water distribution system of Sevilla, Spain.</title>
        <authorList>
            <person name="Gallego V."/>
            <person name="Garcia M.T."/>
            <person name="Ventosa A."/>
        </authorList>
    </citation>
    <scope>NUCLEOTIDE SEQUENCE [LARGE SCALE GENOMIC DNA]</scope>
    <source>
        <strain evidence="1 2">KCTC 22104</strain>
    </source>
</reference>
<gene>
    <name evidence="1" type="ORF">DRF58_06070</name>
</gene>
<dbReference type="RefSeq" id="WP_116033873.1">
    <property type="nucleotide sequence ID" value="NZ_JBHLVV010000052.1"/>
</dbReference>
<dbReference type="Proteomes" id="UP000256326">
    <property type="component" value="Unassembled WGS sequence"/>
</dbReference>
<name>A0A3D9D027_9FLAO</name>
<organism evidence="1 2">
    <name type="scientific">Epilithonimonas hispanica</name>
    <dbReference type="NCBI Taxonomy" id="358687"/>
    <lineage>
        <taxon>Bacteria</taxon>
        <taxon>Pseudomonadati</taxon>
        <taxon>Bacteroidota</taxon>
        <taxon>Flavobacteriia</taxon>
        <taxon>Flavobacteriales</taxon>
        <taxon>Weeksellaceae</taxon>
        <taxon>Chryseobacterium group</taxon>
        <taxon>Epilithonimonas</taxon>
    </lineage>
</organism>
<evidence type="ECO:0000313" key="2">
    <source>
        <dbReference type="Proteomes" id="UP000256326"/>
    </source>
</evidence>
<accession>A0A3D9D027</accession>
<evidence type="ECO:0008006" key="3">
    <source>
        <dbReference type="Google" id="ProtNLM"/>
    </source>
</evidence>
<dbReference type="OrthoDB" id="1065075at2"/>
<keyword evidence="2" id="KW-1185">Reference proteome</keyword>
<dbReference type="SUPFAM" id="SSF69279">
    <property type="entry name" value="Phage tail proteins"/>
    <property type="match status" value="1"/>
</dbReference>
<comment type="caution">
    <text evidence="1">The sequence shown here is derived from an EMBL/GenBank/DDBJ whole genome shotgun (WGS) entry which is preliminary data.</text>
</comment>
<evidence type="ECO:0000313" key="1">
    <source>
        <dbReference type="EMBL" id="REC71380.1"/>
    </source>
</evidence>